<comment type="subcellular location">
    <subcellularLocation>
        <location evidence="10">Cell membrane</location>
        <topology evidence="10">Peripheral membrane protein</topology>
        <orientation evidence="10">Cytoplasmic side</orientation>
    </subcellularLocation>
</comment>
<dbReference type="HAMAP" id="MF_00033">
    <property type="entry name" value="MurG"/>
    <property type="match status" value="1"/>
</dbReference>
<feature type="domain" description="Glycosyl transferase family 28 C-terminal" evidence="12">
    <location>
        <begin position="192"/>
        <end position="348"/>
    </location>
</feature>
<dbReference type="EC" id="2.4.1.227" evidence="10"/>
<dbReference type="InterPro" id="IPR007235">
    <property type="entry name" value="Glyco_trans_28_C"/>
</dbReference>
<dbReference type="PANTHER" id="PTHR21015:SF22">
    <property type="entry name" value="GLYCOSYLTRANSFERASE"/>
    <property type="match status" value="1"/>
</dbReference>
<gene>
    <name evidence="10 13" type="primary">murG</name>
    <name evidence="14" type="ORF">FF098_014080</name>
    <name evidence="13" type="ORF">GCM10011355_28850</name>
</gene>
<dbReference type="Proteomes" id="UP000818603">
    <property type="component" value="Unassembled WGS sequence"/>
</dbReference>
<evidence type="ECO:0000256" key="6">
    <source>
        <dbReference type="ARBA" id="ARBA00022984"/>
    </source>
</evidence>
<evidence type="ECO:0000313" key="13">
    <source>
        <dbReference type="EMBL" id="GGI00474.1"/>
    </source>
</evidence>
<keyword evidence="2 10" id="KW-0132">Cell division</keyword>
<dbReference type="PANTHER" id="PTHR21015">
    <property type="entry name" value="UDP-N-ACETYLGLUCOSAMINE--N-ACETYLMURAMYL-(PENTAPEPTIDE) PYROPHOSPHORYL-UNDECAPRENOL N-ACETYLGLUCOSAMINE TRANSFERASE 1"/>
    <property type="match status" value="1"/>
</dbReference>
<dbReference type="InterPro" id="IPR004276">
    <property type="entry name" value="GlycoTrans_28_N"/>
</dbReference>
<accession>A0A8J3A8Y1</accession>
<evidence type="ECO:0000313" key="14">
    <source>
        <dbReference type="EMBL" id="NHK29047.1"/>
    </source>
</evidence>
<dbReference type="CDD" id="cd03785">
    <property type="entry name" value="GT28_MurG"/>
    <property type="match status" value="1"/>
</dbReference>
<dbReference type="NCBIfam" id="TIGR01133">
    <property type="entry name" value="murG"/>
    <property type="match status" value="1"/>
</dbReference>
<dbReference type="RefSeq" id="WP_155141691.1">
    <property type="nucleotide sequence ID" value="NZ_BMGZ01000003.1"/>
</dbReference>
<reference evidence="13" key="3">
    <citation type="submission" date="2020-09" db="EMBL/GenBank/DDBJ databases">
        <authorList>
            <person name="Sun Q."/>
            <person name="Zhou Y."/>
        </authorList>
    </citation>
    <scope>NUCLEOTIDE SEQUENCE</scope>
    <source>
        <strain evidence="13">CGMCC 1.14984</strain>
    </source>
</reference>
<evidence type="ECO:0000256" key="1">
    <source>
        <dbReference type="ARBA" id="ARBA00022475"/>
    </source>
</evidence>
<comment type="function">
    <text evidence="10">Cell wall formation. Catalyzes the transfer of a GlcNAc subunit on undecaprenyl-pyrophosphoryl-MurNAc-pentapeptide (lipid intermediate I) to form undecaprenyl-pyrophosphoryl-MurNAc-(pentapeptide)GlcNAc (lipid intermediate II).</text>
</comment>
<dbReference type="GO" id="GO:0005886">
    <property type="term" value="C:plasma membrane"/>
    <property type="evidence" value="ECO:0007669"/>
    <property type="project" value="UniProtKB-SubCell"/>
</dbReference>
<dbReference type="Pfam" id="PF04101">
    <property type="entry name" value="Glyco_tran_28_C"/>
    <property type="match status" value="1"/>
</dbReference>
<evidence type="ECO:0000256" key="7">
    <source>
        <dbReference type="ARBA" id="ARBA00023136"/>
    </source>
</evidence>
<dbReference type="InterPro" id="IPR006009">
    <property type="entry name" value="GlcNAc_MurG"/>
</dbReference>
<evidence type="ECO:0000259" key="12">
    <source>
        <dbReference type="Pfam" id="PF04101"/>
    </source>
</evidence>
<dbReference type="EMBL" id="VCJR02000003">
    <property type="protein sequence ID" value="NHK29047.1"/>
    <property type="molecule type" value="Genomic_DNA"/>
</dbReference>
<keyword evidence="16" id="KW-1185">Reference proteome</keyword>
<keyword evidence="6 10" id="KW-0573">Peptidoglycan synthesis</keyword>
<comment type="similarity">
    <text evidence="10">Belongs to the glycosyltransferase 28 family. MurG subfamily.</text>
</comment>
<dbReference type="GO" id="GO:0009252">
    <property type="term" value="P:peptidoglycan biosynthetic process"/>
    <property type="evidence" value="ECO:0007669"/>
    <property type="project" value="UniProtKB-UniRule"/>
</dbReference>
<dbReference type="Proteomes" id="UP000621856">
    <property type="component" value="Unassembled WGS sequence"/>
</dbReference>
<dbReference type="GO" id="GO:0005975">
    <property type="term" value="P:carbohydrate metabolic process"/>
    <property type="evidence" value="ECO:0007669"/>
    <property type="project" value="InterPro"/>
</dbReference>
<feature type="binding site" evidence="10">
    <location>
        <begin position="18"/>
        <end position="20"/>
    </location>
    <ligand>
        <name>UDP-N-acetyl-alpha-D-glucosamine</name>
        <dbReference type="ChEBI" id="CHEBI:57705"/>
    </ligand>
</feature>
<keyword evidence="7 10" id="KW-0472">Membrane</keyword>
<reference evidence="14 16" key="2">
    <citation type="submission" date="2020-02" db="EMBL/GenBank/DDBJ databases">
        <title>Genome sequence of Parvularcula flava strain NH6-79.</title>
        <authorList>
            <person name="Abdul Karim M.H."/>
            <person name="Lam M.Q."/>
            <person name="Chen S.J."/>
            <person name="Yahya A."/>
            <person name="Shahir S."/>
            <person name="Shamsir M.S."/>
            <person name="Chong C.S."/>
        </authorList>
    </citation>
    <scope>NUCLEOTIDE SEQUENCE [LARGE SCALE GENOMIC DNA]</scope>
    <source>
        <strain evidence="14 16">NH6-79</strain>
    </source>
</reference>
<dbReference type="Pfam" id="PF03033">
    <property type="entry name" value="Glyco_transf_28"/>
    <property type="match status" value="1"/>
</dbReference>
<evidence type="ECO:0000256" key="5">
    <source>
        <dbReference type="ARBA" id="ARBA00022960"/>
    </source>
</evidence>
<feature type="binding site" evidence="10">
    <location>
        <position position="129"/>
    </location>
    <ligand>
        <name>UDP-N-acetyl-alpha-D-glucosamine</name>
        <dbReference type="ChEBI" id="CHEBI:57705"/>
    </ligand>
</feature>
<protein>
    <recommendedName>
        <fullName evidence="10">UDP-N-acetylglucosamine--N-acetylmuramyl-(pentapeptide) pyrophosphoryl-undecaprenol N-acetylglucosamine transferase</fullName>
        <ecNumber evidence="10">2.4.1.227</ecNumber>
    </recommendedName>
    <alternativeName>
        <fullName evidence="10">Undecaprenyl-PP-MurNAc-pentapeptide-UDPGlcNAc GlcNAc transferase</fullName>
    </alternativeName>
</protein>
<name>A0A8J3A8Y1_9PROT</name>
<dbReference type="SUPFAM" id="SSF53756">
    <property type="entry name" value="UDP-Glycosyltransferase/glycogen phosphorylase"/>
    <property type="match status" value="1"/>
</dbReference>
<evidence type="ECO:0000313" key="16">
    <source>
        <dbReference type="Proteomes" id="UP000818603"/>
    </source>
</evidence>
<dbReference type="GO" id="GO:0008360">
    <property type="term" value="P:regulation of cell shape"/>
    <property type="evidence" value="ECO:0007669"/>
    <property type="project" value="UniProtKB-KW"/>
</dbReference>
<keyword evidence="8 10" id="KW-0131">Cell cycle</keyword>
<evidence type="ECO:0000256" key="10">
    <source>
        <dbReference type="HAMAP-Rule" id="MF_00033"/>
    </source>
</evidence>
<feature type="binding site" evidence="10">
    <location>
        <position position="198"/>
    </location>
    <ligand>
        <name>UDP-N-acetyl-alpha-D-glucosamine</name>
        <dbReference type="ChEBI" id="CHEBI:57705"/>
    </ligand>
</feature>
<reference evidence="13" key="1">
    <citation type="journal article" date="2014" name="Int. J. Syst. Evol. Microbiol.">
        <title>Complete genome sequence of Corynebacterium casei LMG S-19264T (=DSM 44701T), isolated from a smear-ripened cheese.</title>
        <authorList>
            <consortium name="US DOE Joint Genome Institute (JGI-PGF)"/>
            <person name="Walter F."/>
            <person name="Albersmeier A."/>
            <person name="Kalinowski J."/>
            <person name="Ruckert C."/>
        </authorList>
    </citation>
    <scope>NUCLEOTIDE SEQUENCE</scope>
    <source>
        <strain evidence="13">CGMCC 1.14984</strain>
    </source>
</reference>
<dbReference type="AlphaFoldDB" id="A0A8J3A8Y1"/>
<proteinExistence type="inferred from homology"/>
<dbReference type="GO" id="GO:0071555">
    <property type="term" value="P:cell wall organization"/>
    <property type="evidence" value="ECO:0007669"/>
    <property type="project" value="UniProtKB-KW"/>
</dbReference>
<evidence type="ECO:0000256" key="2">
    <source>
        <dbReference type="ARBA" id="ARBA00022618"/>
    </source>
</evidence>
<evidence type="ECO:0000256" key="3">
    <source>
        <dbReference type="ARBA" id="ARBA00022676"/>
    </source>
</evidence>
<dbReference type="GO" id="GO:0051301">
    <property type="term" value="P:cell division"/>
    <property type="evidence" value="ECO:0007669"/>
    <property type="project" value="UniProtKB-KW"/>
</dbReference>
<dbReference type="Gene3D" id="3.40.50.2000">
    <property type="entry name" value="Glycogen Phosphorylase B"/>
    <property type="match status" value="2"/>
</dbReference>
<evidence type="ECO:0000256" key="9">
    <source>
        <dbReference type="ARBA" id="ARBA00023316"/>
    </source>
</evidence>
<keyword evidence="3 10" id="KW-0328">Glycosyltransferase</keyword>
<comment type="pathway">
    <text evidence="10">Cell wall biogenesis; peptidoglycan biosynthesis.</text>
</comment>
<keyword evidence="5 10" id="KW-0133">Cell shape</keyword>
<evidence type="ECO:0000256" key="8">
    <source>
        <dbReference type="ARBA" id="ARBA00023306"/>
    </source>
</evidence>
<feature type="binding site" evidence="10">
    <location>
        <position position="299"/>
    </location>
    <ligand>
        <name>UDP-N-acetyl-alpha-D-glucosamine</name>
        <dbReference type="ChEBI" id="CHEBI:57705"/>
    </ligand>
</feature>
<comment type="caution">
    <text evidence="10">Lacks conserved residue(s) required for the propagation of feature annotation.</text>
</comment>
<sequence>MVDIEGRRALIALAAGGTGGHMFPAESLAEEMKRRGWRVLLFTDERGMRFGESFPADEIVTLQAANPNVPGAIAKASAALAMTGGMITALQAYRKHKPSIAVGFGGYPSAPAMVGARIMKVPYGVHEQNAVIGRVNRLVAPQASFVAHAFPMLERLPIGMKGEVIETGNPVRDAIRAVASSPYPDATGRLNLLVFGGSQGASLFSRIVPDALAALPEELRQRLSVTQQVRDEEKEQVAATYQGAGIEADLAPFFKDIPDRLTAAHLVIARSGASSVTELATVGRPSILVPLGIAMDDHQTGNASVLVGAGGADMIPEGKFKAETLSTRLAELLTDPGRLAQMAAAASTIAPEQAVSRLADIVTRLAR</sequence>
<feature type="domain" description="Glycosyltransferase family 28 N-terminal" evidence="11">
    <location>
        <begin position="11"/>
        <end position="143"/>
    </location>
</feature>
<evidence type="ECO:0000256" key="4">
    <source>
        <dbReference type="ARBA" id="ARBA00022679"/>
    </source>
</evidence>
<keyword evidence="4 10" id="KW-0808">Transferase</keyword>
<organism evidence="13 15">
    <name type="scientific">Aquisalinus luteolus</name>
    <dbReference type="NCBI Taxonomy" id="1566827"/>
    <lineage>
        <taxon>Bacteria</taxon>
        <taxon>Pseudomonadati</taxon>
        <taxon>Pseudomonadota</taxon>
        <taxon>Alphaproteobacteria</taxon>
        <taxon>Parvularculales</taxon>
        <taxon>Parvularculaceae</taxon>
        <taxon>Aquisalinus</taxon>
    </lineage>
</organism>
<feature type="binding site" evidence="10">
    <location>
        <position position="172"/>
    </location>
    <ligand>
        <name>UDP-N-acetyl-alpha-D-glucosamine</name>
        <dbReference type="ChEBI" id="CHEBI:57705"/>
    </ligand>
</feature>
<evidence type="ECO:0000313" key="15">
    <source>
        <dbReference type="Proteomes" id="UP000621856"/>
    </source>
</evidence>
<dbReference type="GO" id="GO:0050511">
    <property type="term" value="F:undecaprenyldiphospho-muramoylpentapeptide beta-N-acetylglucosaminyltransferase activity"/>
    <property type="evidence" value="ECO:0007669"/>
    <property type="project" value="UniProtKB-UniRule"/>
</dbReference>
<keyword evidence="9 10" id="KW-0961">Cell wall biogenesis/degradation</keyword>
<comment type="catalytic activity">
    <reaction evidence="10">
        <text>di-trans,octa-cis-undecaprenyl diphospho-N-acetyl-alpha-D-muramoyl-L-alanyl-D-glutamyl-meso-2,6-diaminopimeloyl-D-alanyl-D-alanine + UDP-N-acetyl-alpha-D-glucosamine = di-trans,octa-cis-undecaprenyl diphospho-[N-acetyl-alpha-D-glucosaminyl-(1-&gt;4)]-N-acetyl-alpha-D-muramoyl-L-alanyl-D-glutamyl-meso-2,6-diaminopimeloyl-D-alanyl-D-alanine + UDP + H(+)</text>
        <dbReference type="Rhea" id="RHEA:31227"/>
        <dbReference type="ChEBI" id="CHEBI:15378"/>
        <dbReference type="ChEBI" id="CHEBI:57705"/>
        <dbReference type="ChEBI" id="CHEBI:58223"/>
        <dbReference type="ChEBI" id="CHEBI:61387"/>
        <dbReference type="ChEBI" id="CHEBI:61388"/>
        <dbReference type="EC" id="2.4.1.227"/>
    </reaction>
</comment>
<evidence type="ECO:0000259" key="11">
    <source>
        <dbReference type="Pfam" id="PF03033"/>
    </source>
</evidence>
<dbReference type="UniPathway" id="UPA00219"/>
<comment type="caution">
    <text evidence="13">The sequence shown here is derived from an EMBL/GenBank/DDBJ whole genome shotgun (WGS) entry which is preliminary data.</text>
</comment>
<keyword evidence="1 10" id="KW-1003">Cell membrane</keyword>
<dbReference type="EMBL" id="BMGZ01000003">
    <property type="protein sequence ID" value="GGI00474.1"/>
    <property type="molecule type" value="Genomic_DNA"/>
</dbReference>